<organism evidence="2 3">
    <name type="scientific">Spheniscus mendiculus</name>
    <name type="common">Galapagos penguin</name>
    <dbReference type="NCBI Taxonomy" id="156760"/>
    <lineage>
        <taxon>Eukaryota</taxon>
        <taxon>Metazoa</taxon>
        <taxon>Chordata</taxon>
        <taxon>Craniata</taxon>
        <taxon>Vertebrata</taxon>
        <taxon>Euteleostomi</taxon>
        <taxon>Archelosauria</taxon>
        <taxon>Archosauria</taxon>
        <taxon>Dinosauria</taxon>
        <taxon>Saurischia</taxon>
        <taxon>Theropoda</taxon>
        <taxon>Coelurosauria</taxon>
        <taxon>Aves</taxon>
        <taxon>Neognathae</taxon>
        <taxon>Neoaves</taxon>
        <taxon>Aequornithes</taxon>
        <taxon>Sphenisciformes</taxon>
        <taxon>Spheniscidae</taxon>
        <taxon>Spheniscus</taxon>
    </lineage>
</organism>
<evidence type="ECO:0000313" key="3">
    <source>
        <dbReference type="Proteomes" id="UP000785099"/>
    </source>
</evidence>
<evidence type="ECO:0000313" key="2">
    <source>
        <dbReference type="EMBL" id="KAF1458051.1"/>
    </source>
</evidence>
<proteinExistence type="predicted"/>
<feature type="region of interest" description="Disordered" evidence="1">
    <location>
        <begin position="1"/>
        <end position="34"/>
    </location>
</feature>
<dbReference type="EMBL" id="VUKU01001537">
    <property type="protein sequence ID" value="KAF1458051.1"/>
    <property type="molecule type" value="Genomic_DNA"/>
</dbReference>
<dbReference type="AlphaFoldDB" id="A0A8J4IS05"/>
<name>A0A8J4IS05_SPHME</name>
<reference evidence="2 3" key="1">
    <citation type="journal article" date="2019" name="Gigascience">
        <title>High-coverage genomes to elucidate the evolution of penguins.</title>
        <authorList>
            <person name="Pan H."/>
            <person name="Cole T.L."/>
            <person name="Bi X."/>
            <person name="Fang M."/>
            <person name="Zhou C."/>
            <person name="Yang Z."/>
            <person name="Ksepka D.T."/>
            <person name="Hart T."/>
            <person name="Bouzat J.L."/>
            <person name="Argilla L.S."/>
            <person name="Bertelsen M.F."/>
            <person name="Boersma P.D."/>
            <person name="Bost C.A."/>
            <person name="Cherel Y."/>
            <person name="Dann P."/>
            <person name="Fiddaman S.R."/>
            <person name="Howard P."/>
            <person name="Labuschagne K."/>
            <person name="Mattern T."/>
            <person name="Miller G."/>
            <person name="Parker P."/>
            <person name="Phillips R.A."/>
            <person name="Quillfeldt P."/>
            <person name="Ryan P.G."/>
            <person name="Taylor H."/>
            <person name="Thompson D.R."/>
            <person name="Young M.J."/>
            <person name="Ellegaard M.R."/>
            <person name="Gilbert M.T.P."/>
            <person name="Sinding M.S."/>
            <person name="Pacheco G."/>
            <person name="Shepherd L.D."/>
            <person name="Tennyson A.J.D."/>
            <person name="Grosser S."/>
            <person name="Kay E."/>
            <person name="Nupen L.J."/>
            <person name="Ellenberg U."/>
            <person name="Houston D.M."/>
            <person name="Reeve A.H."/>
            <person name="Johnson K."/>
            <person name="Masello J.F."/>
            <person name="Stracke T."/>
            <person name="McKinlay B."/>
            <person name="Borboroglu P.G."/>
            <person name="Zhang D.X."/>
            <person name="Zhang G."/>
        </authorList>
    </citation>
    <scope>NUCLEOTIDE SEQUENCE [LARGE SCALE GENOMIC DNA]</scope>
    <source>
        <strain evidence="2">GAPE 212</strain>
    </source>
</reference>
<feature type="non-terminal residue" evidence="2">
    <location>
        <position position="61"/>
    </location>
</feature>
<feature type="non-terminal residue" evidence="2">
    <location>
        <position position="1"/>
    </location>
</feature>
<keyword evidence="3" id="KW-1185">Reference proteome</keyword>
<gene>
    <name evidence="2" type="ORF">FQV24_0000373</name>
</gene>
<evidence type="ECO:0000256" key="1">
    <source>
        <dbReference type="SAM" id="MobiDB-lite"/>
    </source>
</evidence>
<protein>
    <submittedName>
        <fullName evidence="2">Uncharacterized protein</fullName>
    </submittedName>
</protein>
<feature type="compositionally biased region" description="Pro residues" evidence="1">
    <location>
        <begin position="1"/>
        <end position="11"/>
    </location>
</feature>
<sequence length="61" mass="6346">TAPMEPSPGPAGPRAAEGPEREPEPEGAGGPRSACPFLAWSAAEVAEWVVQLGFPQYEVRG</sequence>
<accession>A0A8J4IS05</accession>
<comment type="caution">
    <text evidence="2">The sequence shown here is derived from an EMBL/GenBank/DDBJ whole genome shotgun (WGS) entry which is preliminary data.</text>
</comment>
<dbReference type="Proteomes" id="UP000785099">
    <property type="component" value="Unassembled WGS sequence"/>
</dbReference>